<keyword evidence="3" id="KW-1185">Reference proteome</keyword>
<accession>A0ABP7LS84</accession>
<dbReference type="Proteomes" id="UP001500827">
    <property type="component" value="Unassembled WGS sequence"/>
</dbReference>
<sequence length="42" mass="4797">MADEETYSQEETEARAAAALKRMLQTPHKPHDQMKKSGKPKK</sequence>
<evidence type="ECO:0000256" key="1">
    <source>
        <dbReference type="SAM" id="MobiDB-lite"/>
    </source>
</evidence>
<protein>
    <submittedName>
        <fullName evidence="2">Uncharacterized protein</fullName>
    </submittedName>
</protein>
<organism evidence="2 3">
    <name type="scientific">Sphingomonas limnosediminicola</name>
    <dbReference type="NCBI Taxonomy" id="940133"/>
    <lineage>
        <taxon>Bacteria</taxon>
        <taxon>Pseudomonadati</taxon>
        <taxon>Pseudomonadota</taxon>
        <taxon>Alphaproteobacteria</taxon>
        <taxon>Sphingomonadales</taxon>
        <taxon>Sphingomonadaceae</taxon>
        <taxon>Sphingomonas</taxon>
    </lineage>
</organism>
<comment type="caution">
    <text evidence="2">The sequence shown here is derived from an EMBL/GenBank/DDBJ whole genome shotgun (WGS) entry which is preliminary data.</text>
</comment>
<reference evidence="3" key="1">
    <citation type="journal article" date="2019" name="Int. J. Syst. Evol. Microbiol.">
        <title>The Global Catalogue of Microorganisms (GCM) 10K type strain sequencing project: providing services to taxonomists for standard genome sequencing and annotation.</title>
        <authorList>
            <consortium name="The Broad Institute Genomics Platform"/>
            <consortium name="The Broad Institute Genome Sequencing Center for Infectious Disease"/>
            <person name="Wu L."/>
            <person name="Ma J."/>
        </authorList>
    </citation>
    <scope>NUCLEOTIDE SEQUENCE [LARGE SCALE GENOMIC DNA]</scope>
    <source>
        <strain evidence="3">JCM 17543</strain>
    </source>
</reference>
<dbReference type="RefSeq" id="WP_344700271.1">
    <property type="nucleotide sequence ID" value="NZ_BAABBM010000001.1"/>
</dbReference>
<dbReference type="EMBL" id="BAABBM010000001">
    <property type="protein sequence ID" value="GAA3907644.1"/>
    <property type="molecule type" value="Genomic_DNA"/>
</dbReference>
<proteinExistence type="predicted"/>
<name>A0ABP7LS84_9SPHN</name>
<gene>
    <name evidence="2" type="ORF">GCM10022276_27590</name>
</gene>
<evidence type="ECO:0000313" key="3">
    <source>
        <dbReference type="Proteomes" id="UP001500827"/>
    </source>
</evidence>
<feature type="region of interest" description="Disordered" evidence="1">
    <location>
        <begin position="1"/>
        <end position="42"/>
    </location>
</feature>
<evidence type="ECO:0000313" key="2">
    <source>
        <dbReference type="EMBL" id="GAA3907644.1"/>
    </source>
</evidence>
<feature type="compositionally biased region" description="Acidic residues" evidence="1">
    <location>
        <begin position="1"/>
        <end position="11"/>
    </location>
</feature>